<evidence type="ECO:0000313" key="2">
    <source>
        <dbReference type="Proteomes" id="UP000004394"/>
    </source>
</evidence>
<dbReference type="RefSeq" id="WP_006949303.1">
    <property type="nucleotide sequence ID" value="NZ_BAJI01000003.1"/>
</dbReference>
<comment type="caution">
    <text evidence="1">The sequence shown here is derived from an EMBL/GenBank/DDBJ whole genome shotgun (WGS) entry which is preliminary data.</text>
</comment>
<organism evidence="1 2">
    <name type="scientific">Hoylesella marshii DSM 16973 = JCM 13450</name>
    <dbReference type="NCBI Taxonomy" id="862515"/>
    <lineage>
        <taxon>Bacteria</taxon>
        <taxon>Pseudomonadati</taxon>
        <taxon>Bacteroidota</taxon>
        <taxon>Bacteroidia</taxon>
        <taxon>Bacteroidales</taxon>
        <taxon>Prevotellaceae</taxon>
        <taxon>Hoylesella</taxon>
    </lineage>
</organism>
<dbReference type="EMBL" id="AEEI01000043">
    <property type="protein sequence ID" value="EFM01795.1"/>
    <property type="molecule type" value="Genomic_DNA"/>
</dbReference>
<dbReference type="AlphaFoldDB" id="E0NST1"/>
<evidence type="ECO:0000313" key="1">
    <source>
        <dbReference type="EMBL" id="EFM01795.1"/>
    </source>
</evidence>
<proteinExistence type="predicted"/>
<accession>E0NST1</accession>
<name>E0NST1_9BACT</name>
<dbReference type="Proteomes" id="UP000004394">
    <property type="component" value="Unassembled WGS sequence"/>
</dbReference>
<dbReference type="STRING" id="862515.HMPREF0658_1283"/>
<reference evidence="1" key="1">
    <citation type="submission" date="2010-07" db="EMBL/GenBank/DDBJ databases">
        <authorList>
            <person name="Muzny D."/>
            <person name="Qin X."/>
            <person name="Deng J."/>
            <person name="Jiang H."/>
            <person name="Liu Y."/>
            <person name="Qu J."/>
            <person name="Song X.-Z."/>
            <person name="Zhang L."/>
            <person name="Thornton R."/>
            <person name="Coyle M."/>
            <person name="Francisco L."/>
            <person name="Jackson L."/>
            <person name="Javaid M."/>
            <person name="Korchina V."/>
            <person name="Kovar C."/>
            <person name="Mata R."/>
            <person name="Mathew T."/>
            <person name="Ngo R."/>
            <person name="Nguyen L."/>
            <person name="Nguyen N."/>
            <person name="Okwuonu G."/>
            <person name="Ongeri F."/>
            <person name="Pham C."/>
            <person name="Simmons D."/>
            <person name="Wilczek-Boney K."/>
            <person name="Hale W."/>
            <person name="Jakkamsetti A."/>
            <person name="Pham P."/>
            <person name="Ruth R."/>
            <person name="San Lucas F."/>
            <person name="Warren J."/>
            <person name="Zhang J."/>
            <person name="Zhao Z."/>
            <person name="Zhou C."/>
            <person name="Zhu D."/>
            <person name="Lee S."/>
            <person name="Bess C."/>
            <person name="Blankenburg K."/>
            <person name="Forbes L."/>
            <person name="Fu Q."/>
            <person name="Gubbala S."/>
            <person name="Hirani K."/>
            <person name="Jayaseelan J.C."/>
            <person name="Lara F."/>
            <person name="Munidasa M."/>
            <person name="Palculict T."/>
            <person name="Patil S."/>
            <person name="Pu L.-L."/>
            <person name="Saada N."/>
            <person name="Tang L."/>
            <person name="Weissenberger G."/>
            <person name="Zhu Y."/>
            <person name="Hemphill L."/>
            <person name="Shang Y."/>
            <person name="Youmans B."/>
            <person name="Ayvaz T."/>
            <person name="Ross M."/>
            <person name="Santibanez J."/>
            <person name="Aqrawi P."/>
            <person name="Gross S."/>
            <person name="Joshi V."/>
            <person name="Fowler G."/>
            <person name="Nazareth L."/>
            <person name="Reid J."/>
            <person name="Worley K."/>
            <person name="Petrosino J."/>
            <person name="Highlander S."/>
            <person name="Gibbs R."/>
        </authorList>
    </citation>
    <scope>NUCLEOTIDE SEQUENCE [LARGE SCALE GENOMIC DNA]</scope>
    <source>
        <strain evidence="1">DSM 16973</strain>
    </source>
</reference>
<keyword evidence="2" id="KW-1185">Reference proteome</keyword>
<gene>
    <name evidence="1" type="ORF">HMPREF0658_1283</name>
</gene>
<dbReference type="HOGENOM" id="CLU_1516586_0_0_10"/>
<sequence length="177" mass="20622">MQQLAIEAQKHQFDSIHALIEKEYTIERDSFSKGIPEIVVPKNKPSSFNIDYIWAYMVINQGKAEYFRLVIQTSQEKKIDGVARFTFNIDDKISDIFIQSYMAHESYNGNYYEIPSGYAVDFLKSIKIGSKVKMKISNWETYTTRNVTSKEINNIVKTYKYYRELGGELEAPDLIDE</sequence>
<protein>
    <submittedName>
        <fullName evidence="1">Uncharacterized protein</fullName>
    </submittedName>
</protein>
<dbReference type="BioCyc" id="PMAR862515-HMP:GMOO-1306-MONOMER"/>